<evidence type="ECO:0000313" key="2">
    <source>
        <dbReference type="EMBL" id="KAL1533219.1"/>
    </source>
</evidence>
<name>A0ABD1FMY9_SALDI</name>
<protein>
    <recommendedName>
        <fullName evidence="1">DCD domain-containing protein</fullName>
    </recommendedName>
</protein>
<dbReference type="PANTHER" id="PTHR46444:SF19">
    <property type="entry name" value="OS02G0745600 PROTEIN"/>
    <property type="match status" value="1"/>
</dbReference>
<gene>
    <name evidence="2" type="ORF">AAHA92_33136</name>
</gene>
<feature type="domain" description="DCD" evidence="1">
    <location>
        <begin position="75"/>
        <end position="201"/>
    </location>
</feature>
<reference evidence="2 3" key="1">
    <citation type="submission" date="2024-06" db="EMBL/GenBank/DDBJ databases">
        <title>A chromosome level genome sequence of Diviner's sage (Salvia divinorum).</title>
        <authorList>
            <person name="Ford S.A."/>
            <person name="Ro D.-K."/>
            <person name="Ness R.W."/>
            <person name="Phillips M.A."/>
        </authorList>
    </citation>
    <scope>NUCLEOTIDE SEQUENCE [LARGE SCALE GENOMIC DNA]</scope>
    <source>
        <strain evidence="2">SAF-2024a</strain>
        <tissue evidence="2">Leaf</tissue>
    </source>
</reference>
<dbReference type="PROSITE" id="PS51222">
    <property type="entry name" value="DCD"/>
    <property type="match status" value="1"/>
</dbReference>
<comment type="caution">
    <text evidence="2">The sequence shown here is derived from an EMBL/GenBank/DDBJ whole genome shotgun (WGS) entry which is preliminary data.</text>
</comment>
<dbReference type="PANTHER" id="PTHR46444">
    <property type="entry name" value="DCD (DEVELOPMENT AND CELL DEATH) DOMAIN PROTEIN-RELATED"/>
    <property type="match status" value="1"/>
</dbReference>
<dbReference type="Proteomes" id="UP001567538">
    <property type="component" value="Unassembled WGS sequence"/>
</dbReference>
<keyword evidence="3" id="KW-1185">Reference proteome</keyword>
<evidence type="ECO:0000259" key="1">
    <source>
        <dbReference type="PROSITE" id="PS51222"/>
    </source>
</evidence>
<proteinExistence type="predicted"/>
<dbReference type="SMART" id="SM00767">
    <property type="entry name" value="DCD"/>
    <property type="match status" value="1"/>
</dbReference>
<dbReference type="AlphaFoldDB" id="A0ABD1FMY9"/>
<sequence>MVINKLMNRGIPLQKKSSNPPKFPCQNNTVPVLSPAKAMILGPATRAYSTEANASDPGSHLNRSSAEDNEWEKTKCLPGFIFLCNMSTKLHCYQYRVFGLPFGRKEVVEKIKIGSKLFLFDFKSKLLYGVYEATSDGNLNLEPAAFGGQFPAQVKFKIFEECLPIPESSLRYIITENYTGAKFKQELNGEQVAKLISYFRPLASLVCQPAPQALAHAPRPGAIPPSLLEYQHNLTGRLPTVEVPYPPVVQYNNIRPPVEAQPVLNVTYPEYGLHRRAPYVDTVQPTLDYQSFSAASSYAAHPQPQRPLFAESAYVETVQPTLDHQNFPAASSYAAHPQPQRPLFAEAAYVETVQPTLDHQSFPAAGSYAAQPQRPLFAEAAYVETVQPTLDHQSFPAAGSYAAYPQPQRPMFDVAHYAAHPQTQRPLFAENVTHPE</sequence>
<accession>A0ABD1FMY9</accession>
<dbReference type="Pfam" id="PF10539">
    <property type="entry name" value="Dev_Cell_Death"/>
    <property type="match status" value="1"/>
</dbReference>
<dbReference type="InterPro" id="IPR013989">
    <property type="entry name" value="Dev_and_cell_death_domain"/>
</dbReference>
<organism evidence="2 3">
    <name type="scientific">Salvia divinorum</name>
    <name type="common">Maria pastora</name>
    <name type="synonym">Diviner's sage</name>
    <dbReference type="NCBI Taxonomy" id="28513"/>
    <lineage>
        <taxon>Eukaryota</taxon>
        <taxon>Viridiplantae</taxon>
        <taxon>Streptophyta</taxon>
        <taxon>Embryophyta</taxon>
        <taxon>Tracheophyta</taxon>
        <taxon>Spermatophyta</taxon>
        <taxon>Magnoliopsida</taxon>
        <taxon>eudicotyledons</taxon>
        <taxon>Gunneridae</taxon>
        <taxon>Pentapetalae</taxon>
        <taxon>asterids</taxon>
        <taxon>lamiids</taxon>
        <taxon>Lamiales</taxon>
        <taxon>Lamiaceae</taxon>
        <taxon>Nepetoideae</taxon>
        <taxon>Mentheae</taxon>
        <taxon>Salviinae</taxon>
        <taxon>Salvia</taxon>
        <taxon>Salvia subgen. Calosphace</taxon>
    </lineage>
</organism>
<evidence type="ECO:0000313" key="3">
    <source>
        <dbReference type="Proteomes" id="UP001567538"/>
    </source>
</evidence>
<dbReference type="EMBL" id="JBEAFC010000014">
    <property type="protein sequence ID" value="KAL1533219.1"/>
    <property type="molecule type" value="Genomic_DNA"/>
</dbReference>